<name>A0ABX0V6I9_9HYPH</name>
<accession>A0ABX0V6I9</accession>
<keyword evidence="3" id="KW-1185">Reference proteome</keyword>
<dbReference type="Proteomes" id="UP000707352">
    <property type="component" value="Unassembled WGS sequence"/>
</dbReference>
<reference evidence="2 3" key="1">
    <citation type="submission" date="2020-03" db="EMBL/GenBank/DDBJ databases">
        <title>The genome sequence of Microvirga sp. c23x22.</title>
        <authorList>
            <person name="Zhang X."/>
        </authorList>
    </citation>
    <scope>NUCLEOTIDE SEQUENCE [LARGE SCALE GENOMIC DNA]</scope>
    <source>
        <strain evidence="3">c23x22</strain>
    </source>
</reference>
<feature type="transmembrane region" description="Helical" evidence="1">
    <location>
        <begin position="120"/>
        <end position="142"/>
    </location>
</feature>
<dbReference type="EMBL" id="JAATJS010000001">
    <property type="protein sequence ID" value="NIX75198.1"/>
    <property type="molecule type" value="Genomic_DNA"/>
</dbReference>
<feature type="transmembrane region" description="Helical" evidence="1">
    <location>
        <begin position="162"/>
        <end position="189"/>
    </location>
</feature>
<evidence type="ECO:0000313" key="3">
    <source>
        <dbReference type="Proteomes" id="UP000707352"/>
    </source>
</evidence>
<evidence type="ECO:0000256" key="1">
    <source>
        <dbReference type="SAM" id="Phobius"/>
    </source>
</evidence>
<comment type="caution">
    <text evidence="2">The sequence shown here is derived from an EMBL/GenBank/DDBJ whole genome shotgun (WGS) entry which is preliminary data.</text>
</comment>
<gene>
    <name evidence="2" type="ORF">HB375_01045</name>
</gene>
<proteinExistence type="predicted"/>
<keyword evidence="1" id="KW-0472">Membrane</keyword>
<evidence type="ECO:0000313" key="2">
    <source>
        <dbReference type="EMBL" id="NIX75198.1"/>
    </source>
</evidence>
<protein>
    <recommendedName>
        <fullName evidence="4">Yip1 domain-containing protein</fullName>
    </recommendedName>
</protein>
<keyword evidence="1" id="KW-1133">Transmembrane helix</keyword>
<feature type="transmembrane region" description="Helical" evidence="1">
    <location>
        <begin position="37"/>
        <end position="56"/>
    </location>
</feature>
<keyword evidence="1" id="KW-0812">Transmembrane</keyword>
<evidence type="ECO:0008006" key="4">
    <source>
        <dbReference type="Google" id="ProtNLM"/>
    </source>
</evidence>
<sequence>MRHIGLRDVRQGGAQSRLRLLAPLRYLRVHNEEKARYDFIIPLILALGGWALYTLIEPKPPLFGEKGLLKFARDLLIMAVPFMVGALATVAMASQGPSLDSRPPGPELYLDGQALTLRQFVCYLLGYLCFLGLVILGATVGAELMHDTILAWVKGLPHLKKTIHAIGTLLLAGLLASFTVTIFWSLYFMTDVINRRARS</sequence>
<organism evidence="2 3">
    <name type="scientific">Microvirga terricola</name>
    <dbReference type="NCBI Taxonomy" id="2719797"/>
    <lineage>
        <taxon>Bacteria</taxon>
        <taxon>Pseudomonadati</taxon>
        <taxon>Pseudomonadota</taxon>
        <taxon>Alphaproteobacteria</taxon>
        <taxon>Hyphomicrobiales</taxon>
        <taxon>Methylobacteriaceae</taxon>
        <taxon>Microvirga</taxon>
    </lineage>
</organism>
<feature type="transmembrane region" description="Helical" evidence="1">
    <location>
        <begin position="76"/>
        <end position="99"/>
    </location>
</feature>